<proteinExistence type="predicted"/>
<reference evidence="1 2" key="1">
    <citation type="submission" date="2019-09" db="EMBL/GenBank/DDBJ databases">
        <authorList>
            <person name="Ou C."/>
        </authorList>
    </citation>
    <scope>NUCLEOTIDE SEQUENCE [LARGE SCALE GENOMIC DNA]</scope>
    <source>
        <strain evidence="1">S2</strain>
        <tissue evidence="1">Leaf</tissue>
    </source>
</reference>
<evidence type="ECO:0000313" key="2">
    <source>
        <dbReference type="Proteomes" id="UP000327157"/>
    </source>
</evidence>
<comment type="caution">
    <text evidence="1">The sequence shown here is derived from an EMBL/GenBank/DDBJ whole genome shotgun (WGS) entry which is preliminary data.</text>
</comment>
<gene>
    <name evidence="1" type="ORF">D8674_012063</name>
</gene>
<name>A0A5N5G0G6_9ROSA</name>
<evidence type="ECO:0000313" key="1">
    <source>
        <dbReference type="EMBL" id="KAB2608895.1"/>
    </source>
</evidence>
<sequence>MLRELLFIGMLMKAMRSNGFMWMGFSSRISSIGSMMCCGQGRIEVEDAKKNTRGPCRQLKMAKVTRVTNRRITIGYDDRHRATPMVEQYSALAHDIGHVVQTDYPMQWKSWKATPDEMRTKVRAQLLKKAKANKSNQEKVTILHYSGLRPFSYRMEARWQEIDVFIDVYVRPDDELAESLHVSVSCGSNMVNLSEVVGLCPLLQNRMMVASLLCLCNSPGEAIEFTVGLLRYSNFDLPYSSLGKSWSHMLVSHLYCFIKSLTRYIILQCKLMVEEKNMCV</sequence>
<dbReference type="EMBL" id="SMOL01000553">
    <property type="protein sequence ID" value="KAB2608895.1"/>
    <property type="molecule type" value="Genomic_DNA"/>
</dbReference>
<dbReference type="AlphaFoldDB" id="A0A5N5G0G6"/>
<accession>A0A5N5G0G6</accession>
<organism evidence="1 2">
    <name type="scientific">Pyrus ussuriensis x Pyrus communis</name>
    <dbReference type="NCBI Taxonomy" id="2448454"/>
    <lineage>
        <taxon>Eukaryota</taxon>
        <taxon>Viridiplantae</taxon>
        <taxon>Streptophyta</taxon>
        <taxon>Embryophyta</taxon>
        <taxon>Tracheophyta</taxon>
        <taxon>Spermatophyta</taxon>
        <taxon>Magnoliopsida</taxon>
        <taxon>eudicotyledons</taxon>
        <taxon>Gunneridae</taxon>
        <taxon>Pentapetalae</taxon>
        <taxon>rosids</taxon>
        <taxon>fabids</taxon>
        <taxon>Rosales</taxon>
        <taxon>Rosaceae</taxon>
        <taxon>Amygdaloideae</taxon>
        <taxon>Maleae</taxon>
        <taxon>Pyrus</taxon>
    </lineage>
</organism>
<reference evidence="2" key="2">
    <citation type="submission" date="2019-10" db="EMBL/GenBank/DDBJ databases">
        <title>A de novo genome assembly of a pear dwarfing rootstock.</title>
        <authorList>
            <person name="Wang F."/>
            <person name="Wang J."/>
            <person name="Li S."/>
            <person name="Zhang Y."/>
            <person name="Fang M."/>
            <person name="Ma L."/>
            <person name="Zhao Y."/>
            <person name="Jiang S."/>
        </authorList>
    </citation>
    <scope>NUCLEOTIDE SEQUENCE [LARGE SCALE GENOMIC DNA]</scope>
</reference>
<reference evidence="1 2" key="3">
    <citation type="submission" date="2019-11" db="EMBL/GenBank/DDBJ databases">
        <title>A de novo genome assembly of a pear dwarfing rootstock.</title>
        <authorList>
            <person name="Wang F."/>
            <person name="Wang J."/>
            <person name="Li S."/>
            <person name="Zhang Y."/>
            <person name="Fang M."/>
            <person name="Ma L."/>
            <person name="Zhao Y."/>
            <person name="Jiang S."/>
        </authorList>
    </citation>
    <scope>NUCLEOTIDE SEQUENCE [LARGE SCALE GENOMIC DNA]</scope>
    <source>
        <strain evidence="1">S2</strain>
        <tissue evidence="1">Leaf</tissue>
    </source>
</reference>
<dbReference type="OrthoDB" id="1665692at2759"/>
<keyword evidence="2" id="KW-1185">Reference proteome</keyword>
<dbReference type="Proteomes" id="UP000327157">
    <property type="component" value="Chromosome 14"/>
</dbReference>
<protein>
    <submittedName>
        <fullName evidence="1">Uncharacterized protein</fullName>
    </submittedName>
</protein>